<organism evidence="2 3">
    <name type="scientific">Corynebacterium diphtheriae bv. mitis</name>
    <dbReference type="NCBI Taxonomy" id="1806053"/>
    <lineage>
        <taxon>Bacteria</taxon>
        <taxon>Bacillati</taxon>
        <taxon>Actinomycetota</taxon>
        <taxon>Actinomycetes</taxon>
        <taxon>Mycobacteriales</taxon>
        <taxon>Corynebacteriaceae</taxon>
        <taxon>Corynebacterium</taxon>
    </lineage>
</organism>
<keyword evidence="1" id="KW-0472">Membrane</keyword>
<evidence type="ECO:0000313" key="3">
    <source>
        <dbReference type="Proteomes" id="UP000197692"/>
    </source>
</evidence>
<reference evidence="3" key="1">
    <citation type="submission" date="2016-02" db="EMBL/GenBank/DDBJ databases">
        <title>Genomic analyses of a collection of pathogenic Corynebacterium diphtheriae.</title>
        <authorList>
            <person name="Sangal V."/>
            <person name="Titov L."/>
        </authorList>
    </citation>
    <scope>NUCLEOTIDE SEQUENCE [LARGE SCALE GENOMIC DNA]</scope>
    <source>
        <strain evidence="3">1438</strain>
    </source>
</reference>
<dbReference type="AlphaFoldDB" id="A0A854NE27"/>
<proteinExistence type="predicted"/>
<evidence type="ECO:0000256" key="1">
    <source>
        <dbReference type="SAM" id="Phobius"/>
    </source>
</evidence>
<feature type="transmembrane region" description="Helical" evidence="1">
    <location>
        <begin position="62"/>
        <end position="86"/>
    </location>
</feature>
<dbReference type="EMBL" id="LSZF01000026">
    <property type="protein sequence ID" value="OWM34340.1"/>
    <property type="molecule type" value="Genomic_DNA"/>
</dbReference>
<name>A0A854NE27_CORDP</name>
<sequence length="128" mass="13347">MSALTKRKGIVEKNASDVAQYSHAQCKHIDIIGGMNKKSNTSITICEATSATAKQGVEQRGIAVVAAGMLAPVATLILVAVTDFIITMTLSAADASAHITHSTESPVGTTSHHRFAHGSRGSILLGFF</sequence>
<keyword evidence="1" id="KW-0812">Transmembrane</keyword>
<keyword evidence="1" id="KW-1133">Transmembrane helix</keyword>
<dbReference type="Proteomes" id="UP000197692">
    <property type="component" value="Unassembled WGS sequence"/>
</dbReference>
<protein>
    <submittedName>
        <fullName evidence="2">Uncharacterized protein</fullName>
    </submittedName>
</protein>
<comment type="caution">
    <text evidence="2">The sequence shown here is derived from an EMBL/GenBank/DDBJ whole genome shotgun (WGS) entry which is preliminary data.</text>
</comment>
<gene>
    <name evidence="2" type="ORF">AY602_06525</name>
</gene>
<accession>A0A854NE27</accession>
<evidence type="ECO:0000313" key="2">
    <source>
        <dbReference type="EMBL" id="OWM34340.1"/>
    </source>
</evidence>